<dbReference type="AlphaFoldDB" id="A0A060DNP5"/>
<accession>A0A2K1FZT6</accession>
<dbReference type="Pfam" id="PF02465">
    <property type="entry name" value="FliD_N"/>
    <property type="match status" value="1"/>
</dbReference>
<dbReference type="PANTHER" id="PTHR30288:SF0">
    <property type="entry name" value="FLAGELLAR HOOK-ASSOCIATED PROTEIN 2"/>
    <property type="match status" value="1"/>
</dbReference>
<dbReference type="PANTHER" id="PTHR30288">
    <property type="entry name" value="FLAGELLAR CAP/ASSEMBLY PROTEIN FLID"/>
    <property type="match status" value="1"/>
</dbReference>
<evidence type="ECO:0000256" key="1">
    <source>
        <dbReference type="ARBA" id="ARBA00009764"/>
    </source>
</evidence>
<dbReference type="InterPro" id="IPR010810">
    <property type="entry name" value="Flagellin_hook_IN_motif"/>
</dbReference>
<dbReference type="Proteomes" id="UP000236268">
    <property type="component" value="Unassembled WGS sequence"/>
</dbReference>
<dbReference type="KEGG" id="abq:ABAZ39_10930"/>
<evidence type="ECO:0000256" key="2">
    <source>
        <dbReference type="ARBA" id="ARBA00011255"/>
    </source>
</evidence>
<dbReference type="Pfam" id="PF07196">
    <property type="entry name" value="Flagellin_IN"/>
    <property type="match status" value="1"/>
</dbReference>
<dbReference type="InterPro" id="IPR003481">
    <property type="entry name" value="FliD_N"/>
</dbReference>
<proteinExistence type="inferred from homology"/>
<dbReference type="InterPro" id="IPR010809">
    <property type="entry name" value="FliD_C"/>
</dbReference>
<dbReference type="EMBL" id="POWG01000015">
    <property type="protein sequence ID" value="PNQ97929.1"/>
    <property type="molecule type" value="Genomic_DNA"/>
</dbReference>
<dbReference type="GO" id="GO:0005576">
    <property type="term" value="C:extracellular region"/>
    <property type="evidence" value="ECO:0007669"/>
    <property type="project" value="UniProtKB-SubCell"/>
</dbReference>
<keyword evidence="8" id="KW-0966">Cell projection</keyword>
<keyword evidence="8" id="KW-0969">Cilium</keyword>
<comment type="function">
    <text evidence="5">Required for morphogenesis and for the elongation of the flagellar filament by facilitating polymerization of the flagellin monomers at the tip of growing filament. Forms a capping structure, which prevents flagellin subunits (transported through the central channel of the flagellum) from leaking out without polymerization at the distal end.</text>
</comment>
<dbReference type="InterPro" id="IPR040026">
    <property type="entry name" value="FliD"/>
</dbReference>
<dbReference type="RefSeq" id="WP_038529254.1">
    <property type="nucleotide sequence ID" value="NZ_CP007793.1"/>
</dbReference>
<protein>
    <recommendedName>
        <fullName evidence="5">Flagellar hook-associated protein 2</fullName>
        <shortName evidence="5">HAP2</shortName>
    </recommendedName>
    <alternativeName>
        <fullName evidence="5">Flagellar cap protein</fullName>
    </alternativeName>
</protein>
<dbReference type="EMBL" id="CP007793">
    <property type="protein sequence ID" value="AIB12499.1"/>
    <property type="molecule type" value="Genomic_DNA"/>
</dbReference>
<comment type="subcellular location">
    <subcellularLocation>
        <location evidence="5">Secreted</location>
    </subcellularLocation>
    <subcellularLocation>
        <location evidence="5">Bacterial flagellum</location>
    </subcellularLocation>
</comment>
<accession>A0A060DNP5</accession>
<evidence type="ECO:0000256" key="4">
    <source>
        <dbReference type="ARBA" id="ARBA00023143"/>
    </source>
</evidence>
<name>A0A060DNP5_9PROT</name>
<reference evidence="9 11" key="2">
    <citation type="submission" date="2018-01" db="EMBL/GenBank/DDBJ databases">
        <title>Whole genome sequence of Azospirillum brasilense REC3 isolated from strawberry roots.</title>
        <authorList>
            <person name="Fontana C.A."/>
            <person name="Salazar S.M."/>
            <person name="Bassi D."/>
            <person name="Puglisi E."/>
            <person name="Lovaisa N.C."/>
            <person name="Toffoli L.M."/>
            <person name="Pedraza R."/>
            <person name="Cocconcelli P.S."/>
        </authorList>
    </citation>
    <scope>NUCLEOTIDE SEQUENCE [LARGE SCALE GENOMIC DNA]</scope>
    <source>
        <strain evidence="9 11">REC3</strain>
    </source>
</reference>
<evidence type="ECO:0000313" key="10">
    <source>
        <dbReference type="Proteomes" id="UP000027186"/>
    </source>
</evidence>
<dbReference type="GO" id="GO:0009421">
    <property type="term" value="C:bacterial-type flagellum filament cap"/>
    <property type="evidence" value="ECO:0007669"/>
    <property type="project" value="InterPro"/>
</dbReference>
<dbReference type="OrthoDB" id="9812018at2"/>
<reference evidence="8 10" key="1">
    <citation type="journal article" date="2014" name="Genome Announc.">
        <title>Complete Genome Sequence of the Model Rhizosphere Strain Azospirillum brasilense Az39, Successfully Applied in Agriculture.</title>
        <authorList>
            <person name="Rivera D."/>
            <person name="Revale S."/>
            <person name="Molina R."/>
            <person name="Gualpa J."/>
            <person name="Puente M."/>
            <person name="Maroniche G."/>
            <person name="Paris G."/>
            <person name="Baker D."/>
            <person name="Clavijo B."/>
            <person name="McLay K."/>
            <person name="Spaepen S."/>
            <person name="Perticari A."/>
            <person name="Vazquez M."/>
            <person name="Wisniewski-Dye F."/>
            <person name="Watkins C."/>
            <person name="Martinez-Abarca F."/>
            <person name="Vanderleyden J."/>
            <person name="Cassan F."/>
        </authorList>
    </citation>
    <scope>NUCLEOTIDE SEQUENCE [LARGE SCALE GENOMIC DNA]</scope>
    <source>
        <strain evidence="8 10">Az39</strain>
    </source>
</reference>
<evidence type="ECO:0000259" key="7">
    <source>
        <dbReference type="Pfam" id="PF07195"/>
    </source>
</evidence>
<dbReference type="Pfam" id="PF07195">
    <property type="entry name" value="FliD_C"/>
    <property type="match status" value="1"/>
</dbReference>
<dbReference type="GO" id="GO:0009424">
    <property type="term" value="C:bacterial-type flagellum hook"/>
    <property type="evidence" value="ECO:0007669"/>
    <property type="project" value="UniProtKB-UniRule"/>
</dbReference>
<organism evidence="8 10">
    <name type="scientific">Azospirillum argentinense</name>
    <dbReference type="NCBI Taxonomy" id="2970906"/>
    <lineage>
        <taxon>Bacteria</taxon>
        <taxon>Pseudomonadati</taxon>
        <taxon>Pseudomonadota</taxon>
        <taxon>Alphaproteobacteria</taxon>
        <taxon>Rhodospirillales</taxon>
        <taxon>Azospirillaceae</taxon>
        <taxon>Azospirillum</taxon>
    </lineage>
</organism>
<evidence type="ECO:0000313" key="9">
    <source>
        <dbReference type="EMBL" id="PNQ97929.1"/>
    </source>
</evidence>
<keyword evidence="8" id="KW-0282">Flagellum</keyword>
<evidence type="ECO:0000256" key="5">
    <source>
        <dbReference type="RuleBase" id="RU362066"/>
    </source>
</evidence>
<evidence type="ECO:0000256" key="3">
    <source>
        <dbReference type="ARBA" id="ARBA00023054"/>
    </source>
</evidence>
<comment type="subunit">
    <text evidence="2 5">Homopentamer.</text>
</comment>
<sequence length="565" mass="58204">MTTVSSTSSSTAASTGSSSLIASGSGTGIDYSALIEASVQKRLSRADRIDTTITANEARIAAYEDMQSLLLAVNTSLDGLRNRSVSTGAGSNLFEERTAYLSGGGSTAAGDVLSVTAADGAETGTYSIVVEQLATRHKIGAATTDSQGAALGQSGTLTLGVAGGTAVSIDVEAGDSLTDIRDAINARKSTSGVTASIVKVTDSQYQLILTANDTGKAITLDDGGSGVLTGLGLTDADGGYANELVAARNAVVTVDGVRVERSSNTIADAVDGLTFDLYAALPGQTIGVEIGTDLASIKSAITGFVDAYNAFRAFAQSHQTVGSSGTADSDATLFADSLLRQVTKSVYDALNAKVTTDDGNTLSLASLGITFASDNTLKVDETALNAALTGDIDAVRTLLGLEMTSSSTDLKLLRYDRSLGRTDFTLDITVAEDGTLSGASVDGDSSLFRVSGNRIIGNDGTAFAGLVLVYTGQTGSVDVGFSQGLADRLYTTLNGIAAKDSGDIARIVSQLDADNTDMTRRSDDIKTKAEDYRTRLTAYYARLEAKAEAANLLLQQLKYKESSDD</sequence>
<feature type="domain" description="Flagellar hook-associated protein 2 N-terminal" evidence="6">
    <location>
        <begin position="27"/>
        <end position="137"/>
    </location>
</feature>
<keyword evidence="3" id="KW-0175">Coiled coil</keyword>
<dbReference type="Proteomes" id="UP000027186">
    <property type="component" value="Chromosome"/>
</dbReference>
<feature type="domain" description="Flagellar hook-associated protein 2 C-terminal" evidence="7">
    <location>
        <begin position="247"/>
        <end position="546"/>
    </location>
</feature>
<keyword evidence="4 5" id="KW-0975">Bacterial flagellum</keyword>
<evidence type="ECO:0000313" key="8">
    <source>
        <dbReference type="EMBL" id="AIB12499.1"/>
    </source>
</evidence>
<comment type="similarity">
    <text evidence="1 5">Belongs to the FliD family.</text>
</comment>
<evidence type="ECO:0000313" key="11">
    <source>
        <dbReference type="Proteomes" id="UP000236268"/>
    </source>
</evidence>
<dbReference type="GO" id="GO:0071973">
    <property type="term" value="P:bacterial-type flagellum-dependent cell motility"/>
    <property type="evidence" value="ECO:0007669"/>
    <property type="project" value="TreeGrafter"/>
</dbReference>
<gene>
    <name evidence="8" type="ORF">ABAZ39_10930</name>
    <name evidence="9" type="ORF">C1S70_15120</name>
</gene>
<dbReference type="GO" id="GO:0007155">
    <property type="term" value="P:cell adhesion"/>
    <property type="evidence" value="ECO:0007669"/>
    <property type="project" value="InterPro"/>
</dbReference>
<keyword evidence="5" id="KW-0964">Secreted</keyword>
<evidence type="ECO:0000259" key="6">
    <source>
        <dbReference type="Pfam" id="PF02465"/>
    </source>
</evidence>